<gene>
    <name evidence="5" type="ORF">ICI42_15220</name>
</gene>
<dbReference type="GO" id="GO:0015562">
    <property type="term" value="F:efflux transmembrane transporter activity"/>
    <property type="evidence" value="ECO:0007669"/>
    <property type="project" value="TreeGrafter"/>
</dbReference>
<dbReference type="Gene3D" id="2.40.420.20">
    <property type="match status" value="1"/>
</dbReference>
<dbReference type="InterPro" id="IPR006143">
    <property type="entry name" value="RND_pump_MFP"/>
</dbReference>
<feature type="domain" description="CusB-like beta-barrel" evidence="4">
    <location>
        <begin position="181"/>
        <end position="250"/>
    </location>
</feature>
<comment type="similarity">
    <text evidence="1">Belongs to the membrane fusion protein (MFP) (TC 8.A.1) family.</text>
</comment>
<evidence type="ECO:0000256" key="1">
    <source>
        <dbReference type="ARBA" id="ARBA00009477"/>
    </source>
</evidence>
<evidence type="ECO:0000259" key="3">
    <source>
        <dbReference type="Pfam" id="PF25917"/>
    </source>
</evidence>
<dbReference type="Gene3D" id="1.10.287.470">
    <property type="entry name" value="Helix hairpin bin"/>
    <property type="match status" value="1"/>
</dbReference>
<evidence type="ECO:0000313" key="5">
    <source>
        <dbReference type="EMBL" id="MBD0416005.1"/>
    </source>
</evidence>
<feature type="compositionally biased region" description="Polar residues" evidence="2">
    <location>
        <begin position="369"/>
        <end position="382"/>
    </location>
</feature>
<proteinExistence type="inferred from homology"/>
<evidence type="ECO:0000259" key="4">
    <source>
        <dbReference type="Pfam" id="PF25954"/>
    </source>
</evidence>
<evidence type="ECO:0000313" key="6">
    <source>
        <dbReference type="Proteomes" id="UP000643405"/>
    </source>
</evidence>
<feature type="compositionally biased region" description="Low complexity" evidence="2">
    <location>
        <begin position="284"/>
        <end position="301"/>
    </location>
</feature>
<dbReference type="Pfam" id="PF25917">
    <property type="entry name" value="BSH_RND"/>
    <property type="match status" value="1"/>
</dbReference>
<dbReference type="InterPro" id="IPR058792">
    <property type="entry name" value="Beta-barrel_RND_2"/>
</dbReference>
<dbReference type="Pfam" id="PF25954">
    <property type="entry name" value="Beta-barrel_RND_2"/>
    <property type="match status" value="1"/>
</dbReference>
<feature type="region of interest" description="Disordered" evidence="2">
    <location>
        <begin position="284"/>
        <end position="316"/>
    </location>
</feature>
<dbReference type="Gene3D" id="2.40.50.100">
    <property type="match status" value="1"/>
</dbReference>
<dbReference type="Gene3D" id="2.40.30.170">
    <property type="match status" value="1"/>
</dbReference>
<organism evidence="5 6">
    <name type="scientific">Oryzicola mucosus</name>
    <dbReference type="NCBI Taxonomy" id="2767425"/>
    <lineage>
        <taxon>Bacteria</taxon>
        <taxon>Pseudomonadati</taxon>
        <taxon>Pseudomonadota</taxon>
        <taxon>Alphaproteobacteria</taxon>
        <taxon>Hyphomicrobiales</taxon>
        <taxon>Phyllobacteriaceae</taxon>
        <taxon>Oryzicola</taxon>
    </lineage>
</organism>
<dbReference type="GO" id="GO:1990281">
    <property type="term" value="C:efflux pump complex"/>
    <property type="evidence" value="ECO:0007669"/>
    <property type="project" value="TreeGrafter"/>
</dbReference>
<accession>A0A8J6U5D2</accession>
<dbReference type="InterPro" id="IPR058625">
    <property type="entry name" value="MdtA-like_BSH"/>
</dbReference>
<evidence type="ECO:0000256" key="2">
    <source>
        <dbReference type="SAM" id="MobiDB-lite"/>
    </source>
</evidence>
<dbReference type="Proteomes" id="UP000643405">
    <property type="component" value="Unassembled WGS sequence"/>
</dbReference>
<feature type="region of interest" description="Disordered" evidence="2">
    <location>
        <begin position="352"/>
        <end position="382"/>
    </location>
</feature>
<dbReference type="PANTHER" id="PTHR30469:SF11">
    <property type="entry name" value="BLL4320 PROTEIN"/>
    <property type="match status" value="1"/>
</dbReference>
<reference evidence="5" key="1">
    <citation type="submission" date="2020-09" db="EMBL/GenBank/DDBJ databases">
        <title>Genome seq and assembly of Tianweitania sp.</title>
        <authorList>
            <person name="Chhetri G."/>
        </authorList>
    </citation>
    <scope>NUCLEOTIDE SEQUENCE</scope>
    <source>
        <strain evidence="5">Rool2</strain>
    </source>
</reference>
<feature type="domain" description="Multidrug resistance protein MdtA-like barrel-sandwich hybrid" evidence="3">
    <location>
        <begin position="47"/>
        <end position="166"/>
    </location>
</feature>
<name>A0A8J6U5D2_9HYPH</name>
<sequence>MFRSQAINQFFATMKPPAVTVSTIKVAPQDWKPGIETIGTVAASRGVDLTVETTGIAKEILFTANQNVQQGDVLVQMDDAVQKANLAAQQTQASLDKVSLDRAVELQRRGVGSESTLDQARATASASASQVESLKAVLDQKQLRAPFSGTIGIPQIDNGQYLQPGTIVATLQNLETMRADFTVPEQRLSELKIGQSVQFGTTVGDLRYTGKITGIDPKVDPSSRLVSVRAEISNPDGQLSPGQFVQVRVELPEEQDVIALPQTAIISSLYGDYIYAVRPAGQKPAAQTPAQPATSDAATPADKAEPAQAASSQPDATPALEGVQVFVKTGRRSLGLVEILEGVKAGDDVVTAGQNRLSNGGPVKIDNTIDPSKLSQSGEASK</sequence>
<dbReference type="SUPFAM" id="SSF111369">
    <property type="entry name" value="HlyD-like secretion proteins"/>
    <property type="match status" value="1"/>
</dbReference>
<dbReference type="FunFam" id="2.40.30.170:FF:000010">
    <property type="entry name" value="Efflux RND transporter periplasmic adaptor subunit"/>
    <property type="match status" value="1"/>
</dbReference>
<dbReference type="NCBIfam" id="TIGR01730">
    <property type="entry name" value="RND_mfp"/>
    <property type="match status" value="1"/>
</dbReference>
<comment type="caution">
    <text evidence="5">The sequence shown here is derived from an EMBL/GenBank/DDBJ whole genome shotgun (WGS) entry which is preliminary data.</text>
</comment>
<dbReference type="PANTHER" id="PTHR30469">
    <property type="entry name" value="MULTIDRUG RESISTANCE PROTEIN MDTA"/>
    <property type="match status" value="1"/>
</dbReference>
<dbReference type="AlphaFoldDB" id="A0A8J6U5D2"/>
<dbReference type="EMBL" id="JACVVX010000004">
    <property type="protein sequence ID" value="MBD0416005.1"/>
    <property type="molecule type" value="Genomic_DNA"/>
</dbReference>
<keyword evidence="6" id="KW-1185">Reference proteome</keyword>
<protein>
    <submittedName>
        <fullName evidence="5">Efflux RND transporter periplasmic adaptor subunit</fullName>
    </submittedName>
</protein>